<proteinExistence type="predicted"/>
<protein>
    <submittedName>
        <fullName evidence="2">Uncharacterized protein</fullName>
    </submittedName>
</protein>
<feature type="region of interest" description="Disordered" evidence="1">
    <location>
        <begin position="47"/>
        <end position="125"/>
    </location>
</feature>
<dbReference type="Proteomes" id="UP000324800">
    <property type="component" value="Unassembled WGS sequence"/>
</dbReference>
<gene>
    <name evidence="2" type="ORF">EZS28_052879</name>
</gene>
<evidence type="ECO:0000256" key="1">
    <source>
        <dbReference type="SAM" id="MobiDB-lite"/>
    </source>
</evidence>
<feature type="compositionally biased region" description="Basic and acidic residues" evidence="1">
    <location>
        <begin position="47"/>
        <end position="57"/>
    </location>
</feature>
<feature type="compositionally biased region" description="Basic and acidic residues" evidence="1">
    <location>
        <begin position="93"/>
        <end position="112"/>
    </location>
</feature>
<organism evidence="2 3">
    <name type="scientific">Streblomastix strix</name>
    <dbReference type="NCBI Taxonomy" id="222440"/>
    <lineage>
        <taxon>Eukaryota</taxon>
        <taxon>Metamonada</taxon>
        <taxon>Preaxostyla</taxon>
        <taxon>Oxymonadida</taxon>
        <taxon>Streblomastigidae</taxon>
        <taxon>Streblomastix</taxon>
    </lineage>
</organism>
<reference evidence="2 3" key="1">
    <citation type="submission" date="2019-03" db="EMBL/GenBank/DDBJ databases">
        <title>Single cell metagenomics reveals metabolic interactions within the superorganism composed of flagellate Streblomastix strix and complex community of Bacteroidetes bacteria on its surface.</title>
        <authorList>
            <person name="Treitli S.C."/>
            <person name="Kolisko M."/>
            <person name="Husnik F."/>
            <person name="Keeling P."/>
            <person name="Hampl V."/>
        </authorList>
    </citation>
    <scope>NUCLEOTIDE SEQUENCE [LARGE SCALE GENOMIC DNA]</scope>
    <source>
        <strain evidence="2">ST1C</strain>
    </source>
</reference>
<evidence type="ECO:0000313" key="2">
    <source>
        <dbReference type="EMBL" id="KAA6336409.1"/>
    </source>
</evidence>
<feature type="non-terminal residue" evidence="2">
    <location>
        <position position="1"/>
    </location>
</feature>
<sequence>LGLYADADPRNNLLLKVQQNLRHERQADHQKPRSYGCAACAPDEYEKHQRRFAEKRSGSHHHTKSKSPTGIEHVHSKSPLSDDSTPPVRKSIKKEGQKSSHRKISPEEKKQIGDFFGPEAVQEVEDKEREIKRLKKLLQQEDDKRERELMQKLKDEKIQQRKQQEIKDRENQIAIEKERKKANLKQEELERVREHSEQERIKLMRDSVKKEKQSMIQQEKLKMQQWVKEAELQRIKEKEEDLLLKKLKIKKIQMNLIMIVMMKIMIMKEKFNLTKKKMM</sequence>
<accession>A0A5J4RRP7</accession>
<name>A0A5J4RRP7_9EUKA</name>
<feature type="non-terminal residue" evidence="2">
    <location>
        <position position="279"/>
    </location>
</feature>
<comment type="caution">
    <text evidence="2">The sequence shown here is derived from an EMBL/GenBank/DDBJ whole genome shotgun (WGS) entry which is preliminary data.</text>
</comment>
<dbReference type="AlphaFoldDB" id="A0A5J4RRP7"/>
<dbReference type="EMBL" id="SNRW01041609">
    <property type="protein sequence ID" value="KAA6336409.1"/>
    <property type="molecule type" value="Genomic_DNA"/>
</dbReference>
<evidence type="ECO:0000313" key="3">
    <source>
        <dbReference type="Proteomes" id="UP000324800"/>
    </source>
</evidence>